<organism evidence="1 2">
    <name type="scientific">Sphingomonas populi</name>
    <dbReference type="NCBI Taxonomy" id="2484750"/>
    <lineage>
        <taxon>Bacteria</taxon>
        <taxon>Pseudomonadati</taxon>
        <taxon>Pseudomonadota</taxon>
        <taxon>Alphaproteobacteria</taxon>
        <taxon>Sphingomonadales</taxon>
        <taxon>Sphingomonadaceae</taxon>
        <taxon>Sphingomonas</taxon>
    </lineage>
</organism>
<evidence type="ECO:0000313" key="1">
    <source>
        <dbReference type="EMBL" id="RZF63222.1"/>
    </source>
</evidence>
<accession>A0A4Q6XZC5</accession>
<name>A0A4Q6XZC5_9SPHN</name>
<comment type="caution">
    <text evidence="1">The sequence shown here is derived from an EMBL/GenBank/DDBJ whole genome shotgun (WGS) entry which is preliminary data.</text>
</comment>
<dbReference type="RefSeq" id="WP_130159395.1">
    <property type="nucleotide sequence ID" value="NZ_SGIS01000030.1"/>
</dbReference>
<dbReference type="AlphaFoldDB" id="A0A4Q6XZC5"/>
<reference evidence="1 2" key="1">
    <citation type="submission" date="2019-02" db="EMBL/GenBank/DDBJ databases">
        <authorList>
            <person name="Li Y."/>
        </authorList>
    </citation>
    <scope>NUCLEOTIDE SEQUENCE [LARGE SCALE GENOMIC DNA]</scope>
    <source>
        <strain evidence="1 2">3-7</strain>
    </source>
</reference>
<sequence length="144" mass="15869">MDPALFAAFCDDFTRELNRVSMEGGAAITPARAEIDKLERDIDATIEMMIRLGPGPSTDRLNGKVVRLEARQKTLKDFVAEAKEPPALLHPEMAGYCRQQVTALHELLEHGPETERMRASEILRSLVSAIVLTPGDDGLSIDVQ</sequence>
<evidence type="ECO:0000313" key="2">
    <source>
        <dbReference type="Proteomes" id="UP000292085"/>
    </source>
</evidence>
<keyword evidence="2" id="KW-1185">Reference proteome</keyword>
<gene>
    <name evidence="1" type="ORF">EWE75_17500</name>
</gene>
<dbReference type="Proteomes" id="UP000292085">
    <property type="component" value="Unassembled WGS sequence"/>
</dbReference>
<protein>
    <submittedName>
        <fullName evidence="1">Uncharacterized protein</fullName>
    </submittedName>
</protein>
<dbReference type="OrthoDB" id="7277848at2"/>
<dbReference type="EMBL" id="SGIS01000030">
    <property type="protein sequence ID" value="RZF63222.1"/>
    <property type="molecule type" value="Genomic_DNA"/>
</dbReference>
<proteinExistence type="predicted"/>